<comment type="caution">
    <text evidence="5">The sequence shown here is derived from an EMBL/GenBank/DDBJ whole genome shotgun (WGS) entry which is preliminary data.</text>
</comment>
<dbReference type="SUPFAM" id="SSF46689">
    <property type="entry name" value="Homeodomain-like"/>
    <property type="match status" value="2"/>
</dbReference>
<evidence type="ECO:0000313" key="5">
    <source>
        <dbReference type="EMBL" id="TKR33523.1"/>
    </source>
</evidence>
<dbReference type="Proteomes" id="UP000308707">
    <property type="component" value="Unassembled WGS sequence"/>
</dbReference>
<keyword evidence="6" id="KW-1185">Reference proteome</keyword>
<organism evidence="5 6">
    <name type="scientific">Luteimonas gilva</name>
    <dbReference type="NCBI Taxonomy" id="2572684"/>
    <lineage>
        <taxon>Bacteria</taxon>
        <taxon>Pseudomonadati</taxon>
        <taxon>Pseudomonadota</taxon>
        <taxon>Gammaproteobacteria</taxon>
        <taxon>Lysobacterales</taxon>
        <taxon>Lysobacteraceae</taxon>
        <taxon>Luteimonas</taxon>
    </lineage>
</organism>
<sequence>MIVDTVLQSAQFSVVTHVCQHPRTNCGGAGMQGGEPARLLFTRCGSFGIRVGKKTSFARPGQAVLVLKDVDYLVTHPDAGGYDCCTDVLIDDEALETLEIGGRGSQPCQELVHDLQFQKTHVEMLLGLQRCGKDEQGAQEVLLDTLEYLLTSHATARPRPRNPAMSRQVARVEEAILGHTEENVGIQALAELANCSPFHLCRIFRSSTGRSLRQFRMHHRLGTALGRLGEGQRDLAALACETGFSSHSHMTDAFREVLGVSPSEVRDDLKRSDLRSLKLRLRHLRARKSA</sequence>
<dbReference type="GO" id="GO:0003700">
    <property type="term" value="F:DNA-binding transcription factor activity"/>
    <property type="evidence" value="ECO:0007669"/>
    <property type="project" value="InterPro"/>
</dbReference>
<name>A0A4V5ZQL4_9GAMM</name>
<gene>
    <name evidence="5" type="ORF">FCE95_04290</name>
</gene>
<dbReference type="EMBL" id="SZUA01000001">
    <property type="protein sequence ID" value="TKR33523.1"/>
    <property type="molecule type" value="Genomic_DNA"/>
</dbReference>
<dbReference type="InterPro" id="IPR050204">
    <property type="entry name" value="AraC_XylS_family_regulators"/>
</dbReference>
<evidence type="ECO:0000256" key="3">
    <source>
        <dbReference type="ARBA" id="ARBA00023163"/>
    </source>
</evidence>
<dbReference type="RefSeq" id="WP_137265730.1">
    <property type="nucleotide sequence ID" value="NZ_SZUA01000001.1"/>
</dbReference>
<proteinExistence type="predicted"/>
<keyword evidence="2" id="KW-0238">DNA-binding</keyword>
<dbReference type="Gene3D" id="1.10.10.60">
    <property type="entry name" value="Homeodomain-like"/>
    <property type="match status" value="1"/>
</dbReference>
<evidence type="ECO:0000256" key="2">
    <source>
        <dbReference type="ARBA" id="ARBA00023125"/>
    </source>
</evidence>
<evidence type="ECO:0000256" key="1">
    <source>
        <dbReference type="ARBA" id="ARBA00023015"/>
    </source>
</evidence>
<dbReference type="PROSITE" id="PS01124">
    <property type="entry name" value="HTH_ARAC_FAMILY_2"/>
    <property type="match status" value="1"/>
</dbReference>
<dbReference type="InterPro" id="IPR018060">
    <property type="entry name" value="HTH_AraC"/>
</dbReference>
<evidence type="ECO:0000313" key="6">
    <source>
        <dbReference type="Proteomes" id="UP000308707"/>
    </source>
</evidence>
<keyword evidence="3" id="KW-0804">Transcription</keyword>
<protein>
    <submittedName>
        <fullName evidence="5">Helix-turn-helix transcriptional regulator</fullName>
    </submittedName>
</protein>
<dbReference type="PANTHER" id="PTHR46796">
    <property type="entry name" value="HTH-TYPE TRANSCRIPTIONAL ACTIVATOR RHAS-RELATED"/>
    <property type="match status" value="1"/>
</dbReference>
<dbReference type="InterPro" id="IPR009057">
    <property type="entry name" value="Homeodomain-like_sf"/>
</dbReference>
<dbReference type="SMART" id="SM00342">
    <property type="entry name" value="HTH_ARAC"/>
    <property type="match status" value="1"/>
</dbReference>
<dbReference type="GO" id="GO:0043565">
    <property type="term" value="F:sequence-specific DNA binding"/>
    <property type="evidence" value="ECO:0007669"/>
    <property type="project" value="InterPro"/>
</dbReference>
<accession>A0A4V5ZQL4</accession>
<reference evidence="5 6" key="1">
    <citation type="submission" date="2019-04" db="EMBL/GenBank/DDBJ databases">
        <title>Reference strain of H23.</title>
        <authorList>
            <person name="Luo X."/>
        </authorList>
    </citation>
    <scope>NUCLEOTIDE SEQUENCE [LARGE SCALE GENOMIC DNA]</scope>
    <source>
        <strain evidence="5 6">H23</strain>
    </source>
</reference>
<dbReference type="AlphaFoldDB" id="A0A4V5ZQL4"/>
<feature type="domain" description="HTH araC/xylS-type" evidence="4">
    <location>
        <begin position="170"/>
        <end position="268"/>
    </location>
</feature>
<keyword evidence="1" id="KW-0805">Transcription regulation</keyword>
<dbReference type="Pfam" id="PF12833">
    <property type="entry name" value="HTH_18"/>
    <property type="match status" value="1"/>
</dbReference>
<evidence type="ECO:0000259" key="4">
    <source>
        <dbReference type="PROSITE" id="PS01124"/>
    </source>
</evidence>
<dbReference type="OrthoDB" id="9809338at2"/>